<dbReference type="EMBL" id="KI693588">
    <property type="protein sequence ID" value="ETM43406.1"/>
    <property type="molecule type" value="Genomic_DNA"/>
</dbReference>
<proteinExistence type="predicted"/>
<dbReference type="Proteomes" id="UP000054532">
    <property type="component" value="Unassembled WGS sequence"/>
</dbReference>
<evidence type="ECO:0000313" key="2">
    <source>
        <dbReference type="EMBL" id="ETM43406.1"/>
    </source>
</evidence>
<reference evidence="2" key="2">
    <citation type="submission" date="2013-11" db="EMBL/GenBank/DDBJ databases">
        <title>The Genome Sequence of Phytophthora parasitica IAC_01/95.</title>
        <authorList>
            <consortium name="The Broad Institute Genomics Platform"/>
            <person name="Russ C."/>
            <person name="Tyler B."/>
            <person name="Panabieres F."/>
            <person name="Shan W."/>
            <person name="Tripathy S."/>
            <person name="Grunwald N."/>
            <person name="Machado M."/>
            <person name="Johnson C.S."/>
            <person name="Arredondo F."/>
            <person name="Hong C."/>
            <person name="Coffey M."/>
            <person name="Young S.K."/>
            <person name="Zeng Q."/>
            <person name="Gargeya S."/>
            <person name="Fitzgerald M."/>
            <person name="Abouelleil A."/>
            <person name="Alvarado L."/>
            <person name="Chapman S.B."/>
            <person name="Gainer-Dewar J."/>
            <person name="Goldberg J."/>
            <person name="Griggs A."/>
            <person name="Gujja S."/>
            <person name="Hansen M."/>
            <person name="Howarth C."/>
            <person name="Imamovic A."/>
            <person name="Ireland A."/>
            <person name="Larimer J."/>
            <person name="McCowan C."/>
            <person name="Murphy C."/>
            <person name="Pearson M."/>
            <person name="Poon T.W."/>
            <person name="Priest M."/>
            <person name="Roberts A."/>
            <person name="Saif S."/>
            <person name="Shea T."/>
            <person name="Sykes S."/>
            <person name="Wortman J."/>
            <person name="Nusbaum C."/>
            <person name="Birren B."/>
        </authorList>
    </citation>
    <scope>NUCLEOTIDE SEQUENCE [LARGE SCALE GENOMIC DNA]</scope>
    <source>
        <strain evidence="2">IAC_01/95</strain>
    </source>
</reference>
<feature type="non-terminal residue" evidence="2">
    <location>
        <position position="1"/>
    </location>
</feature>
<gene>
    <name evidence="2" type="ORF">L914_11108</name>
    <name evidence="1" type="ORF">L916_11170</name>
</gene>
<organism evidence="2">
    <name type="scientific">Phytophthora nicotianae</name>
    <name type="common">Potato buckeye rot agent</name>
    <name type="synonym">Phytophthora parasitica</name>
    <dbReference type="NCBI Taxonomy" id="4792"/>
    <lineage>
        <taxon>Eukaryota</taxon>
        <taxon>Sar</taxon>
        <taxon>Stramenopiles</taxon>
        <taxon>Oomycota</taxon>
        <taxon>Peronosporomycetes</taxon>
        <taxon>Peronosporales</taxon>
        <taxon>Peronosporaceae</taxon>
        <taxon>Phytophthora</taxon>
    </lineage>
</organism>
<accession>W2N4A2</accession>
<reference evidence="1" key="1">
    <citation type="submission" date="2013-11" db="EMBL/GenBank/DDBJ databases">
        <title>The Genome Sequence of Phytophthora parasitica CJ05E6.</title>
        <authorList>
            <consortium name="The Broad Institute Genomics Platform"/>
            <person name="Russ C."/>
            <person name="Tyler B."/>
            <person name="Panabieres F."/>
            <person name="Shan W."/>
            <person name="Tripathy S."/>
            <person name="Grunwald N."/>
            <person name="Machado M."/>
            <person name="Johnson C.S."/>
            <person name="Arredondo F."/>
            <person name="Hong C."/>
            <person name="Coffey M."/>
            <person name="Young S.K."/>
            <person name="Zeng Q."/>
            <person name="Gargeya S."/>
            <person name="Fitzgerald M."/>
            <person name="Abouelleil A."/>
            <person name="Alvarado L."/>
            <person name="Chapman S.B."/>
            <person name="Gainer-Dewar J."/>
            <person name="Goldberg J."/>
            <person name="Griggs A."/>
            <person name="Gujja S."/>
            <person name="Hansen M."/>
            <person name="Howarth C."/>
            <person name="Imamovic A."/>
            <person name="Ireland A."/>
            <person name="Larimer J."/>
            <person name="McCowan C."/>
            <person name="Murphy C."/>
            <person name="Pearson M."/>
            <person name="Poon T.W."/>
            <person name="Priest M."/>
            <person name="Roberts A."/>
            <person name="Saif S."/>
            <person name="Shea T."/>
            <person name="Sykes S."/>
            <person name="Wortman J."/>
            <person name="Nusbaum C."/>
            <person name="Birren B."/>
        </authorList>
    </citation>
    <scope>NUCLEOTIDE SEQUENCE [LARGE SCALE GENOMIC DNA]</scope>
    <source>
        <strain evidence="1">CJ05E6</strain>
    </source>
</reference>
<dbReference type="Proteomes" id="UP000053864">
    <property type="component" value="Unassembled WGS sequence"/>
</dbReference>
<sequence>TDYQGFEFKPFDNNSLQSRPFWDDSRHRSCSRLHAGFVYLVI</sequence>
<protein>
    <submittedName>
        <fullName evidence="2">Uncharacterized protein</fullName>
    </submittedName>
</protein>
<dbReference type="AlphaFoldDB" id="W2N4A2"/>
<dbReference type="EMBL" id="KI673652">
    <property type="protein sequence ID" value="ETL36946.1"/>
    <property type="molecule type" value="Genomic_DNA"/>
</dbReference>
<name>W2N4A2_PHYNI</name>
<evidence type="ECO:0000313" key="1">
    <source>
        <dbReference type="EMBL" id="ETL36946.1"/>
    </source>
</evidence>